<reference evidence="2 3" key="1">
    <citation type="submission" date="2020-04" db="EMBL/GenBank/DDBJ databases">
        <title>Molecular characterization of pseudomonads from Agaricus bisporus reveal novel blotch 2 pathogens in Western Europe.</title>
        <authorList>
            <person name="Taparia T."/>
            <person name="Krijger M."/>
            <person name="Haynes E."/>
            <person name="Elpinstone J.G."/>
            <person name="Noble R."/>
            <person name="Van Der Wolf J."/>
        </authorList>
    </citation>
    <scope>NUCLEOTIDE SEQUENCE [LARGE SCALE GENOMIC DNA]</scope>
    <source>
        <strain evidence="2 3">IPO3746</strain>
    </source>
</reference>
<keyword evidence="1" id="KW-0732">Signal</keyword>
<dbReference type="Proteomes" id="UP000549134">
    <property type="component" value="Unassembled WGS sequence"/>
</dbReference>
<gene>
    <name evidence="2" type="ORF">HX787_28350</name>
</gene>
<feature type="chain" id="PRO_5030721102" evidence="1">
    <location>
        <begin position="23"/>
        <end position="265"/>
    </location>
</feature>
<sequence>MISRILCGIIATIFAWIAPVIAANPASENKQIISGDCNVVVNIVNGEAPNIQPTYCTNLSAIKGMADAVTKIARFLEVTNPTEVKLSTAQMEMWAVDAEEYLTLTLSNVSKLPAEKLRIQLLEPVRPGEKSSRGLAFTPSQAISKSTLSRLSVPAQGEIKIPVAPLSELLKLSKNKFPNDYEFMGSGTSPNIPDEVKEKFAHKHHLANNYFLNASTSSVGIEIKYDTIFDGNVSLFTGIYLYFGKISPTQKIVPFDHNRPGNSPS</sequence>
<organism evidence="2 3">
    <name type="scientific">Pseudomonas tolaasii</name>
    <dbReference type="NCBI Taxonomy" id="29442"/>
    <lineage>
        <taxon>Bacteria</taxon>
        <taxon>Pseudomonadati</taxon>
        <taxon>Pseudomonadota</taxon>
        <taxon>Gammaproteobacteria</taxon>
        <taxon>Pseudomonadales</taxon>
        <taxon>Pseudomonadaceae</taxon>
        <taxon>Pseudomonas</taxon>
    </lineage>
</organism>
<dbReference type="RefSeq" id="WP_016973564.1">
    <property type="nucleotide sequence ID" value="NZ_CP020369.1"/>
</dbReference>
<protein>
    <submittedName>
        <fullName evidence="2">Uncharacterized protein</fullName>
    </submittedName>
</protein>
<evidence type="ECO:0000313" key="3">
    <source>
        <dbReference type="Proteomes" id="UP000549134"/>
    </source>
</evidence>
<proteinExistence type="predicted"/>
<accession>A0A7Y8ATF4</accession>
<comment type="caution">
    <text evidence="2">The sequence shown here is derived from an EMBL/GenBank/DDBJ whole genome shotgun (WGS) entry which is preliminary data.</text>
</comment>
<evidence type="ECO:0000313" key="2">
    <source>
        <dbReference type="EMBL" id="NWD39777.1"/>
    </source>
</evidence>
<dbReference type="EMBL" id="JACAQK010000031">
    <property type="protein sequence ID" value="NWD39777.1"/>
    <property type="molecule type" value="Genomic_DNA"/>
</dbReference>
<feature type="signal peptide" evidence="1">
    <location>
        <begin position="1"/>
        <end position="22"/>
    </location>
</feature>
<dbReference type="AlphaFoldDB" id="A0A7Y8ATF4"/>
<name>A0A7Y8ATF4_PSETO</name>
<evidence type="ECO:0000256" key="1">
    <source>
        <dbReference type="SAM" id="SignalP"/>
    </source>
</evidence>
<dbReference type="GeneID" id="55849481"/>